<evidence type="ECO:0000313" key="1">
    <source>
        <dbReference type="EMBL" id="SAM63783.1"/>
    </source>
</evidence>
<sequence length="132" mass="14644">MRAARKEQWEQEWLKEQEAEAQKLEAKVPGLAALQAAYEAETAYREAFRVAMEDESRDGVAMPAQPETDVAALEAEFPRAALYIKAEEYSMAADDRKATAGNRAKKLLAEGGSEKDAAAILENWLPESAIWN</sequence>
<organism evidence="1 2">
    <name type="scientific">Cardiobacterium hominis</name>
    <dbReference type="NCBI Taxonomy" id="2718"/>
    <lineage>
        <taxon>Bacteria</taxon>
        <taxon>Pseudomonadati</taxon>
        <taxon>Pseudomonadota</taxon>
        <taxon>Gammaproteobacteria</taxon>
        <taxon>Cardiobacteriales</taxon>
        <taxon>Cardiobacteriaceae</taxon>
        <taxon>Cardiobacterium</taxon>
    </lineage>
</organism>
<dbReference type="AlphaFoldDB" id="A0A1C3H455"/>
<protein>
    <submittedName>
        <fullName evidence="1">Uncharacterized protein</fullName>
    </submittedName>
</protein>
<name>A0A1C3H455_9GAMM</name>
<gene>
    <name evidence="1" type="ORF">CHUV0807_1160</name>
</gene>
<reference evidence="2" key="1">
    <citation type="submission" date="2016-04" db="EMBL/GenBank/DDBJ databases">
        <authorList>
            <person name="Tagini F."/>
        </authorList>
    </citation>
    <scope>NUCLEOTIDE SEQUENCE [LARGE SCALE GENOMIC DNA]</scope>
    <source>
        <strain evidence="2">CHUV0807</strain>
    </source>
</reference>
<dbReference type="EMBL" id="FKLO01000043">
    <property type="protein sequence ID" value="SAM63783.1"/>
    <property type="molecule type" value="Genomic_DNA"/>
</dbReference>
<dbReference type="Proteomes" id="UP000190837">
    <property type="component" value="Unassembled WGS sequence"/>
</dbReference>
<proteinExistence type="predicted"/>
<accession>A0A1C3H455</accession>
<evidence type="ECO:0000313" key="2">
    <source>
        <dbReference type="Proteomes" id="UP000190837"/>
    </source>
</evidence>